<name>A0ACA9RKF0_9GLOM</name>
<evidence type="ECO:0000313" key="2">
    <source>
        <dbReference type="Proteomes" id="UP000789920"/>
    </source>
</evidence>
<keyword evidence="2" id="KW-1185">Reference proteome</keyword>
<gene>
    <name evidence="1" type="ORF">RPERSI_LOCUS20198</name>
</gene>
<comment type="caution">
    <text evidence="1">The sequence shown here is derived from an EMBL/GenBank/DDBJ whole genome shotgun (WGS) entry which is preliminary data.</text>
</comment>
<proteinExistence type="predicted"/>
<evidence type="ECO:0000313" key="1">
    <source>
        <dbReference type="EMBL" id="CAG8796630.1"/>
    </source>
</evidence>
<protein>
    <submittedName>
        <fullName evidence="1">32583_t:CDS:1</fullName>
    </submittedName>
</protein>
<accession>A0ACA9RKF0</accession>
<organism evidence="1 2">
    <name type="scientific">Racocetra persica</name>
    <dbReference type="NCBI Taxonomy" id="160502"/>
    <lineage>
        <taxon>Eukaryota</taxon>
        <taxon>Fungi</taxon>
        <taxon>Fungi incertae sedis</taxon>
        <taxon>Mucoromycota</taxon>
        <taxon>Glomeromycotina</taxon>
        <taxon>Glomeromycetes</taxon>
        <taxon>Diversisporales</taxon>
        <taxon>Gigasporaceae</taxon>
        <taxon>Racocetra</taxon>
    </lineage>
</organism>
<sequence length="147" mass="17490">MSIDIKNEEMIQRLENSTGPATDPHHLAELIKKELREVLDGSRKFRDEDRVGDIWEANQSREICYFGQKKEVNELIANLARNRQEPLDRDKITTRMVRVKQEDFSSTDFEEMISLVRQMQNFLEEKDKQELQRTENIKLNNPHLFTQ</sequence>
<reference evidence="1" key="1">
    <citation type="submission" date="2021-06" db="EMBL/GenBank/DDBJ databases">
        <authorList>
            <person name="Kallberg Y."/>
            <person name="Tangrot J."/>
            <person name="Rosling A."/>
        </authorList>
    </citation>
    <scope>NUCLEOTIDE SEQUENCE</scope>
    <source>
        <strain evidence="1">MA461A</strain>
    </source>
</reference>
<dbReference type="Proteomes" id="UP000789920">
    <property type="component" value="Unassembled WGS sequence"/>
</dbReference>
<dbReference type="EMBL" id="CAJVQC010056598">
    <property type="protein sequence ID" value="CAG8796630.1"/>
    <property type="molecule type" value="Genomic_DNA"/>
</dbReference>